<gene>
    <name evidence="1" type="ORF">AUJ66_01525</name>
</gene>
<organism evidence="1 2">
    <name type="scientific">Candidatus Desantisbacteria bacterium CG1_02_38_46</name>
    <dbReference type="NCBI Taxonomy" id="1817893"/>
    <lineage>
        <taxon>Bacteria</taxon>
        <taxon>Candidatus Desantisiibacteriota</taxon>
    </lineage>
</organism>
<protein>
    <submittedName>
        <fullName evidence="1">Uncharacterized protein</fullName>
    </submittedName>
</protein>
<comment type="caution">
    <text evidence="1">The sequence shown here is derived from an EMBL/GenBank/DDBJ whole genome shotgun (WGS) entry which is preliminary data.</text>
</comment>
<evidence type="ECO:0000313" key="2">
    <source>
        <dbReference type="Proteomes" id="UP000182278"/>
    </source>
</evidence>
<reference evidence="1 2" key="1">
    <citation type="journal article" date="2016" name="Environ. Microbiol.">
        <title>Genomic resolution of a cold subsurface aquifer community provides metabolic insights for novel microbes adapted to high CO concentrations.</title>
        <authorList>
            <person name="Probst A.J."/>
            <person name="Castelle C.J."/>
            <person name="Singh A."/>
            <person name="Brown C.T."/>
            <person name="Anantharaman K."/>
            <person name="Sharon I."/>
            <person name="Hug L.A."/>
            <person name="Burstein D."/>
            <person name="Emerson J.B."/>
            <person name="Thomas B.C."/>
            <person name="Banfield J.F."/>
        </authorList>
    </citation>
    <scope>NUCLEOTIDE SEQUENCE [LARGE SCALE GENOMIC DNA]</scope>
    <source>
        <strain evidence="1">CG1_02_38_46</strain>
    </source>
</reference>
<sequence>MELQIIEKESVVILNPFFPIRVVFTVHDKGAKRFEKSIFDLKFDSPALLKKIIKIYGSATPEQVIYKQRR</sequence>
<dbReference type="EMBL" id="MNUO01000023">
    <property type="protein sequence ID" value="OIN98109.1"/>
    <property type="molecule type" value="Genomic_DNA"/>
</dbReference>
<dbReference type="Proteomes" id="UP000182278">
    <property type="component" value="Unassembled WGS sequence"/>
</dbReference>
<dbReference type="AlphaFoldDB" id="A0A1J4SIM0"/>
<name>A0A1J4SIM0_9BACT</name>
<evidence type="ECO:0000313" key="1">
    <source>
        <dbReference type="EMBL" id="OIN98109.1"/>
    </source>
</evidence>
<proteinExistence type="predicted"/>
<dbReference type="STRING" id="1817893.AUJ66_01525"/>
<accession>A0A1J4SIM0</accession>